<dbReference type="NCBIfam" id="NF001696">
    <property type="entry name" value="PRK00451.1"/>
    <property type="match status" value="1"/>
</dbReference>
<accession>A0A381ZJ08</accession>
<feature type="non-terminal residue" evidence="3">
    <location>
        <position position="407"/>
    </location>
</feature>
<dbReference type="SUPFAM" id="SSF53383">
    <property type="entry name" value="PLP-dependent transferases"/>
    <property type="match status" value="1"/>
</dbReference>
<name>A0A381ZJ08_9ZZZZ</name>
<dbReference type="InterPro" id="IPR015422">
    <property type="entry name" value="PyrdxlP-dep_Trfase_small"/>
</dbReference>
<dbReference type="GO" id="GO:0004375">
    <property type="term" value="F:glycine dehydrogenase (decarboxylating) activity"/>
    <property type="evidence" value="ECO:0007669"/>
    <property type="project" value="InterPro"/>
</dbReference>
<evidence type="ECO:0000259" key="2">
    <source>
        <dbReference type="Pfam" id="PF02347"/>
    </source>
</evidence>
<dbReference type="InterPro" id="IPR015421">
    <property type="entry name" value="PyrdxlP-dep_Trfase_major"/>
</dbReference>
<dbReference type="InterPro" id="IPR015424">
    <property type="entry name" value="PyrdxlP-dep_Trfase"/>
</dbReference>
<evidence type="ECO:0000256" key="1">
    <source>
        <dbReference type="ARBA" id="ARBA00023002"/>
    </source>
</evidence>
<dbReference type="InterPro" id="IPR049315">
    <property type="entry name" value="GDC-P_N"/>
</dbReference>
<dbReference type="PIRSF" id="PIRSF006815">
    <property type="entry name" value="GcvPA"/>
    <property type="match status" value="1"/>
</dbReference>
<reference evidence="3" key="1">
    <citation type="submission" date="2018-05" db="EMBL/GenBank/DDBJ databases">
        <authorList>
            <person name="Lanie J.A."/>
            <person name="Ng W.-L."/>
            <person name="Kazmierczak K.M."/>
            <person name="Andrzejewski T.M."/>
            <person name="Davidsen T.M."/>
            <person name="Wayne K.J."/>
            <person name="Tettelin H."/>
            <person name="Glass J.I."/>
            <person name="Rusch D."/>
            <person name="Podicherti R."/>
            <person name="Tsui H.-C.T."/>
            <person name="Winkler M.E."/>
        </authorList>
    </citation>
    <scope>NUCLEOTIDE SEQUENCE</scope>
</reference>
<dbReference type="AlphaFoldDB" id="A0A381ZJ08"/>
<dbReference type="InterPro" id="IPR023010">
    <property type="entry name" value="GcvPA"/>
</dbReference>
<dbReference type="Gene3D" id="3.90.1150.10">
    <property type="entry name" value="Aspartate Aminotransferase, domain 1"/>
    <property type="match status" value="1"/>
</dbReference>
<protein>
    <recommendedName>
        <fullName evidence="2">Glycine cleavage system P-protein N-terminal domain-containing protein</fullName>
    </recommendedName>
</protein>
<dbReference type="Gene3D" id="3.40.640.10">
    <property type="entry name" value="Type I PLP-dependent aspartate aminotransferase-like (Major domain)"/>
    <property type="match status" value="1"/>
</dbReference>
<dbReference type="GO" id="GO:0009116">
    <property type="term" value="P:nucleoside metabolic process"/>
    <property type="evidence" value="ECO:0007669"/>
    <property type="project" value="InterPro"/>
</dbReference>
<dbReference type="PANTHER" id="PTHR42806">
    <property type="entry name" value="GLYCINE CLEAVAGE SYSTEM P-PROTEIN"/>
    <property type="match status" value="1"/>
</dbReference>
<proteinExistence type="predicted"/>
<feature type="domain" description="Glycine cleavage system P-protein N-terminal" evidence="2">
    <location>
        <begin position="9"/>
        <end position="387"/>
    </location>
</feature>
<keyword evidence="1" id="KW-0560">Oxidoreductase</keyword>
<dbReference type="PANTHER" id="PTHR42806:SF1">
    <property type="entry name" value="GLYCINE DEHYDROGENASE (DECARBOXYLATING)"/>
    <property type="match status" value="1"/>
</dbReference>
<gene>
    <name evidence="3" type="ORF">METZ01_LOCUS141597</name>
</gene>
<organism evidence="3">
    <name type="scientific">marine metagenome</name>
    <dbReference type="NCBI Taxonomy" id="408172"/>
    <lineage>
        <taxon>unclassified sequences</taxon>
        <taxon>metagenomes</taxon>
        <taxon>ecological metagenomes</taxon>
    </lineage>
</organism>
<dbReference type="Pfam" id="PF02347">
    <property type="entry name" value="GDC-P"/>
    <property type="match status" value="1"/>
</dbReference>
<evidence type="ECO:0000313" key="3">
    <source>
        <dbReference type="EMBL" id="SVA88743.1"/>
    </source>
</evidence>
<dbReference type="EMBL" id="UINC01021354">
    <property type="protein sequence ID" value="SVA88743.1"/>
    <property type="molecule type" value="Genomic_DNA"/>
</dbReference>
<sequence length="407" mass="45523">MDNQYQSTYTPNTPKIKKEMLSDIGVDSYKDLFSDIPEKYRFPDLNLPSPTSELDLKNELSKIANKNSIPGEYSSFLGAGAYRHFIPSVVKQITSRSEFMTSYTPYQPEVSQGTLQAHFEFQSMVCELTDMEVANAGMYDGATSAAEAVLMACRIKKKFKVEIVGAVSPLYTDVIKTLTQATGIEISYNNIETIINNDDDAPACYVIQQPNFLGEISDFEQLKLLSNKNNALLIVISEPMFLSMYQTPAYYNADIVVAEGQPFGVSLTYGGPYAGLFACKKDYIRQLPGRIVGETIDSNNKKGYVLTLQTREQHIKRERATSNICTSVGLIALMSTVYMALQGKKGLKYLSELCYHKSHYAAEKINNLSGFEVQTNNFFKEFTISSPIPVKELNEHLHKNKIIGGYD</sequence>